<feature type="transmembrane region" description="Helical" evidence="1">
    <location>
        <begin position="36"/>
        <end position="54"/>
    </location>
</feature>
<accession>A0A838CP44</accession>
<proteinExistence type="predicted"/>
<dbReference type="EMBL" id="JACEFG010000001">
    <property type="protein sequence ID" value="MBA2173734.1"/>
    <property type="molecule type" value="Genomic_DNA"/>
</dbReference>
<dbReference type="Proteomes" id="UP000571017">
    <property type="component" value="Unassembled WGS sequence"/>
</dbReference>
<evidence type="ECO:0000313" key="3">
    <source>
        <dbReference type="Proteomes" id="UP000571017"/>
    </source>
</evidence>
<keyword evidence="1" id="KW-0472">Membrane</keyword>
<organism evidence="2 3">
    <name type="scientific">Halobacillus locisalis</name>
    <dbReference type="NCBI Taxonomy" id="220753"/>
    <lineage>
        <taxon>Bacteria</taxon>
        <taxon>Bacillati</taxon>
        <taxon>Bacillota</taxon>
        <taxon>Bacilli</taxon>
        <taxon>Bacillales</taxon>
        <taxon>Bacillaceae</taxon>
        <taxon>Halobacillus</taxon>
    </lineage>
</organism>
<dbReference type="AlphaFoldDB" id="A0A838CP44"/>
<keyword evidence="1" id="KW-1133">Transmembrane helix</keyword>
<gene>
    <name evidence="2" type="ORF">H0266_02365</name>
</gene>
<evidence type="ECO:0000256" key="1">
    <source>
        <dbReference type="SAM" id="Phobius"/>
    </source>
</evidence>
<name>A0A838CP44_9BACI</name>
<comment type="caution">
    <text evidence="2">The sequence shown here is derived from an EMBL/GenBank/DDBJ whole genome shotgun (WGS) entry which is preliminary data.</text>
</comment>
<feature type="transmembrane region" description="Helical" evidence="1">
    <location>
        <begin position="60"/>
        <end position="79"/>
    </location>
</feature>
<reference evidence="2 3" key="1">
    <citation type="journal article" date="2004" name="Extremophiles">
        <title>Halobacillus locisalis sp. nov., a halophilic bacterium isolated from a marine solar saltern of the Yellow Sea in Korea.</title>
        <authorList>
            <person name="Yoon J.H."/>
            <person name="Kang K.H."/>
            <person name="Oh T.K."/>
            <person name="Park Y.H."/>
        </authorList>
    </citation>
    <scope>NUCLEOTIDE SEQUENCE [LARGE SCALE GENOMIC DNA]</scope>
    <source>
        <strain evidence="2 3">KCTC 3788</strain>
    </source>
</reference>
<protein>
    <submittedName>
        <fullName evidence="2">Uncharacterized protein</fullName>
    </submittedName>
</protein>
<dbReference type="RefSeq" id="WP_181470775.1">
    <property type="nucleotide sequence ID" value="NZ_JACEFG010000001.1"/>
</dbReference>
<keyword evidence="1" id="KW-0812">Transmembrane</keyword>
<evidence type="ECO:0000313" key="2">
    <source>
        <dbReference type="EMBL" id="MBA2173734.1"/>
    </source>
</evidence>
<sequence length="86" mass="9650">MKMLLVSMTMVTILIVGYSGYIVYKKRKKLTEDSDMKSWVTPACLHLAPIVALVTYAFDWAGGLGFFLLGVLFISAAYFSKYQPQT</sequence>
<feature type="transmembrane region" description="Helical" evidence="1">
    <location>
        <begin position="6"/>
        <end position="24"/>
    </location>
</feature>
<keyword evidence="3" id="KW-1185">Reference proteome</keyword>